<name>A0A7W6KR02_9HYPH</name>
<dbReference type="Gene3D" id="3.30.2310.20">
    <property type="entry name" value="RelE-like"/>
    <property type="match status" value="1"/>
</dbReference>
<comment type="caution">
    <text evidence="2">The sequence shown here is derived from an EMBL/GenBank/DDBJ whole genome shotgun (WGS) entry which is preliminary data.</text>
</comment>
<accession>A0A7W6KR02</accession>
<evidence type="ECO:0000313" key="2">
    <source>
        <dbReference type="EMBL" id="MBB4124519.1"/>
    </source>
</evidence>
<keyword evidence="1" id="KW-1277">Toxin-antitoxin system</keyword>
<dbReference type="Pfam" id="PF05016">
    <property type="entry name" value="ParE_toxin"/>
    <property type="match status" value="1"/>
</dbReference>
<dbReference type="EMBL" id="JACIDZ010000024">
    <property type="protein sequence ID" value="MBB4124519.1"/>
    <property type="molecule type" value="Genomic_DNA"/>
</dbReference>
<reference evidence="2 3" key="1">
    <citation type="submission" date="2020-08" db="EMBL/GenBank/DDBJ databases">
        <title>Genomic Encyclopedia of Type Strains, Phase IV (KMG-IV): sequencing the most valuable type-strain genomes for metagenomic binning, comparative biology and taxonomic classification.</title>
        <authorList>
            <person name="Goeker M."/>
        </authorList>
    </citation>
    <scope>NUCLEOTIDE SEQUENCE [LARGE SCALE GENOMIC DNA]</scope>
    <source>
        <strain evidence="2 3">DSM 28101</strain>
    </source>
</reference>
<dbReference type="RefSeq" id="WP_183491268.1">
    <property type="nucleotide sequence ID" value="NZ_JACIDZ010000024.1"/>
</dbReference>
<dbReference type="Proteomes" id="UP000530571">
    <property type="component" value="Unassembled WGS sequence"/>
</dbReference>
<keyword evidence="3" id="KW-1185">Reference proteome</keyword>
<dbReference type="InterPro" id="IPR007712">
    <property type="entry name" value="RelE/ParE_toxin"/>
</dbReference>
<organism evidence="2 3">
    <name type="scientific">Martelella radicis</name>
    <dbReference type="NCBI Taxonomy" id="1397476"/>
    <lineage>
        <taxon>Bacteria</taxon>
        <taxon>Pseudomonadati</taxon>
        <taxon>Pseudomonadota</taxon>
        <taxon>Alphaproteobacteria</taxon>
        <taxon>Hyphomicrobiales</taxon>
        <taxon>Aurantimonadaceae</taxon>
        <taxon>Martelella</taxon>
    </lineage>
</organism>
<gene>
    <name evidence="2" type="ORF">GGR30_004478</name>
</gene>
<protein>
    <submittedName>
        <fullName evidence="2">Plasmid stabilization system protein ParE</fullName>
    </submittedName>
</protein>
<sequence length="105" mass="12182">MSGLKRSALFKRQLLEITRSYRQRAGSEIALKFVDQVEESTRFVVSKPKACPVYTHLEGKEFRKWGVRDFPVSLFFRVEQDGAVILEALYAHRMNIASRFQGDIE</sequence>
<evidence type="ECO:0000313" key="3">
    <source>
        <dbReference type="Proteomes" id="UP000530571"/>
    </source>
</evidence>
<dbReference type="InterPro" id="IPR035093">
    <property type="entry name" value="RelE/ParE_toxin_dom_sf"/>
</dbReference>
<dbReference type="AlphaFoldDB" id="A0A7W6KR02"/>
<proteinExistence type="predicted"/>
<evidence type="ECO:0000256" key="1">
    <source>
        <dbReference type="ARBA" id="ARBA00022649"/>
    </source>
</evidence>